<feature type="non-terminal residue" evidence="1">
    <location>
        <position position="205"/>
    </location>
</feature>
<reference evidence="1 2" key="1">
    <citation type="submission" date="2020-04" db="EMBL/GenBank/DDBJ databases">
        <title>Perkinsus chesapeaki whole genome sequence.</title>
        <authorList>
            <person name="Bogema D.R."/>
        </authorList>
    </citation>
    <scope>NUCLEOTIDE SEQUENCE [LARGE SCALE GENOMIC DNA]</scope>
    <source>
        <strain evidence="1">ATCC PRA-425</strain>
    </source>
</reference>
<name>A0A7J6KN09_PERCH</name>
<dbReference type="Gene3D" id="3.30.420.10">
    <property type="entry name" value="Ribonuclease H-like superfamily/Ribonuclease H"/>
    <property type="match status" value="1"/>
</dbReference>
<dbReference type="GO" id="GO:0003676">
    <property type="term" value="F:nucleic acid binding"/>
    <property type="evidence" value="ECO:0007669"/>
    <property type="project" value="InterPro"/>
</dbReference>
<feature type="non-terminal residue" evidence="1">
    <location>
        <position position="1"/>
    </location>
</feature>
<gene>
    <name evidence="1" type="ORF">FOL47_003428</name>
</gene>
<evidence type="ECO:0008006" key="3">
    <source>
        <dbReference type="Google" id="ProtNLM"/>
    </source>
</evidence>
<sequence>ALQREDPQWSILTEYLCNKERSECTRKLSACEKKKCEKLERYFILVDGVLYFKGKNVGLPEHRLRLESKVVALAIWKNLIAIHGVPYRLHSDRGGEFTADNLNAADYEAFSDKLKRVMREGFAFMRDATLDDRLKQKARYDNTRKDAPSIKVGDMVLVRRFTNTRLGYRWSKPLKVKEVTKNGSLYLQDDADPTARLVGPVNIDH</sequence>
<dbReference type="SUPFAM" id="SSF53098">
    <property type="entry name" value="Ribonuclease H-like"/>
    <property type="match status" value="1"/>
</dbReference>
<organism evidence="1 2">
    <name type="scientific">Perkinsus chesapeaki</name>
    <name type="common">Clam parasite</name>
    <name type="synonym">Perkinsus andrewsi</name>
    <dbReference type="NCBI Taxonomy" id="330153"/>
    <lineage>
        <taxon>Eukaryota</taxon>
        <taxon>Sar</taxon>
        <taxon>Alveolata</taxon>
        <taxon>Perkinsozoa</taxon>
        <taxon>Perkinsea</taxon>
        <taxon>Perkinsida</taxon>
        <taxon>Perkinsidae</taxon>
        <taxon>Perkinsus</taxon>
    </lineage>
</organism>
<dbReference type="OrthoDB" id="458823at2759"/>
<dbReference type="InterPro" id="IPR012337">
    <property type="entry name" value="RNaseH-like_sf"/>
</dbReference>
<dbReference type="Proteomes" id="UP000591131">
    <property type="component" value="Unassembled WGS sequence"/>
</dbReference>
<protein>
    <recommendedName>
        <fullName evidence="3">Integrase catalytic domain-containing protein</fullName>
    </recommendedName>
</protein>
<dbReference type="InterPro" id="IPR036397">
    <property type="entry name" value="RNaseH_sf"/>
</dbReference>
<comment type="caution">
    <text evidence="1">The sequence shown here is derived from an EMBL/GenBank/DDBJ whole genome shotgun (WGS) entry which is preliminary data.</text>
</comment>
<dbReference type="AlphaFoldDB" id="A0A7J6KN09"/>
<dbReference type="EMBL" id="JAAPAO010002051">
    <property type="protein sequence ID" value="KAF4648324.1"/>
    <property type="molecule type" value="Genomic_DNA"/>
</dbReference>
<keyword evidence="2" id="KW-1185">Reference proteome</keyword>
<evidence type="ECO:0000313" key="1">
    <source>
        <dbReference type="EMBL" id="KAF4648324.1"/>
    </source>
</evidence>
<evidence type="ECO:0000313" key="2">
    <source>
        <dbReference type="Proteomes" id="UP000591131"/>
    </source>
</evidence>
<proteinExistence type="predicted"/>
<accession>A0A7J6KN09</accession>